<keyword evidence="4" id="KW-1185">Reference proteome</keyword>
<dbReference type="PROSITE" id="PS50940">
    <property type="entry name" value="CHIT_BIND_II"/>
    <property type="match status" value="2"/>
</dbReference>
<evidence type="ECO:0000259" key="2">
    <source>
        <dbReference type="PROSITE" id="PS50940"/>
    </source>
</evidence>
<keyword evidence="1" id="KW-0732">Signal</keyword>
<dbReference type="Gene3D" id="2.170.140.10">
    <property type="entry name" value="Chitin binding domain"/>
    <property type="match status" value="1"/>
</dbReference>
<sequence>MLRIKVALLVVVLSLFINNSYSYGSSSAYSKSMFAKYIEPTSAVLSIETSYQDSCAMRQAPGFVCLDCSVLARCVFRGNQWDTIALEACDPAQGLYCNANEQRCSSNMGPCHPGTGGGDGIFACTSSGVFPDPHQCQRYHMCFPSGPVLVSVNVLCGGNSAFHPGTSDCSLTTAHQICQGNQFTCDYVGQMGAWPLNANIYYICMARTNGVRVLFPQLFRCPVGHVFFNDDCVPGNNNVPGLPGQPPNYICSRPGIFYDPADCRSYFFCDGNLRAQRVTCPIGTYFNRMINACTRGTCI</sequence>
<dbReference type="SUPFAM" id="SSF57625">
    <property type="entry name" value="Invertebrate chitin-binding proteins"/>
    <property type="match status" value="2"/>
</dbReference>
<protein>
    <recommendedName>
        <fullName evidence="2">Chitin-binding type-2 domain-containing protein</fullName>
    </recommendedName>
</protein>
<dbReference type="GO" id="GO:0008061">
    <property type="term" value="F:chitin binding"/>
    <property type="evidence" value="ECO:0007669"/>
    <property type="project" value="InterPro"/>
</dbReference>
<dbReference type="InterPro" id="IPR036508">
    <property type="entry name" value="Chitin-bd_dom_sf"/>
</dbReference>
<evidence type="ECO:0000256" key="1">
    <source>
        <dbReference type="SAM" id="SignalP"/>
    </source>
</evidence>
<evidence type="ECO:0000313" key="3">
    <source>
        <dbReference type="EMBL" id="KAG5684202.1"/>
    </source>
</evidence>
<dbReference type="EMBL" id="JADBJN010000001">
    <property type="protein sequence ID" value="KAG5684202.1"/>
    <property type="molecule type" value="Genomic_DNA"/>
</dbReference>
<feature type="domain" description="Chitin-binding type-2" evidence="2">
    <location>
        <begin position="248"/>
        <end position="293"/>
    </location>
</feature>
<dbReference type="Pfam" id="PF01607">
    <property type="entry name" value="CBM_14"/>
    <property type="match status" value="2"/>
</dbReference>
<dbReference type="Proteomes" id="UP001107558">
    <property type="component" value="Chromosome 1"/>
</dbReference>
<dbReference type="SMART" id="SM00494">
    <property type="entry name" value="ChtBD2"/>
    <property type="match status" value="3"/>
</dbReference>
<feature type="chain" id="PRO_5039895905" description="Chitin-binding type-2 domain-containing protein" evidence="1">
    <location>
        <begin position="23"/>
        <end position="299"/>
    </location>
</feature>
<dbReference type="OrthoDB" id="6597859at2759"/>
<evidence type="ECO:0000313" key="4">
    <source>
        <dbReference type="Proteomes" id="UP001107558"/>
    </source>
</evidence>
<comment type="caution">
    <text evidence="3">The sequence shown here is derived from an EMBL/GenBank/DDBJ whole genome shotgun (WGS) entry which is preliminary data.</text>
</comment>
<dbReference type="InterPro" id="IPR002557">
    <property type="entry name" value="Chitin-bd_dom"/>
</dbReference>
<dbReference type="AlphaFoldDB" id="A0A9J6CPG9"/>
<accession>A0A9J6CPG9</accession>
<name>A0A9J6CPG9_POLVA</name>
<dbReference type="GO" id="GO:0005576">
    <property type="term" value="C:extracellular region"/>
    <property type="evidence" value="ECO:0007669"/>
    <property type="project" value="InterPro"/>
</dbReference>
<proteinExistence type="predicted"/>
<feature type="signal peptide" evidence="1">
    <location>
        <begin position="1"/>
        <end position="22"/>
    </location>
</feature>
<gene>
    <name evidence="3" type="ORF">PVAND_013441</name>
</gene>
<feature type="domain" description="Chitin-binding type-2" evidence="2">
    <location>
        <begin position="121"/>
        <end position="180"/>
    </location>
</feature>
<organism evidence="3 4">
    <name type="scientific">Polypedilum vanderplanki</name>
    <name type="common">Sleeping chironomid midge</name>
    <dbReference type="NCBI Taxonomy" id="319348"/>
    <lineage>
        <taxon>Eukaryota</taxon>
        <taxon>Metazoa</taxon>
        <taxon>Ecdysozoa</taxon>
        <taxon>Arthropoda</taxon>
        <taxon>Hexapoda</taxon>
        <taxon>Insecta</taxon>
        <taxon>Pterygota</taxon>
        <taxon>Neoptera</taxon>
        <taxon>Endopterygota</taxon>
        <taxon>Diptera</taxon>
        <taxon>Nematocera</taxon>
        <taxon>Chironomoidea</taxon>
        <taxon>Chironomidae</taxon>
        <taxon>Chironominae</taxon>
        <taxon>Polypedilum</taxon>
        <taxon>Polypedilum</taxon>
    </lineage>
</organism>
<reference evidence="3" key="1">
    <citation type="submission" date="2021-03" db="EMBL/GenBank/DDBJ databases">
        <title>Chromosome level genome of the anhydrobiotic midge Polypedilum vanderplanki.</title>
        <authorList>
            <person name="Yoshida Y."/>
            <person name="Kikawada T."/>
            <person name="Gusev O."/>
        </authorList>
    </citation>
    <scope>NUCLEOTIDE SEQUENCE</scope>
    <source>
        <strain evidence="3">NIAS01</strain>
        <tissue evidence="3">Whole body or cell culture</tissue>
    </source>
</reference>